<dbReference type="GO" id="GO:0050291">
    <property type="term" value="F:sphingosine N-acyltransferase activity"/>
    <property type="evidence" value="ECO:0007669"/>
    <property type="project" value="UniProtKB-EC"/>
</dbReference>
<evidence type="ECO:0000256" key="3">
    <source>
        <dbReference type="ARBA" id="ARBA00004991"/>
    </source>
</evidence>
<evidence type="ECO:0000313" key="11">
    <source>
        <dbReference type="Proteomes" id="UP001381693"/>
    </source>
</evidence>
<feature type="transmembrane region" description="Helical" evidence="8">
    <location>
        <begin position="166"/>
        <end position="185"/>
    </location>
</feature>
<keyword evidence="5 8" id="KW-1133">Transmembrane helix</keyword>
<dbReference type="GO" id="GO:0016020">
    <property type="term" value="C:membrane"/>
    <property type="evidence" value="ECO:0007669"/>
    <property type="project" value="UniProtKB-SubCell"/>
</dbReference>
<dbReference type="PANTHER" id="PTHR12560">
    <property type="entry name" value="LONGEVITY ASSURANCE FACTOR 1 LAG1"/>
    <property type="match status" value="1"/>
</dbReference>
<evidence type="ECO:0000256" key="2">
    <source>
        <dbReference type="ARBA" id="ARBA00004760"/>
    </source>
</evidence>
<dbReference type="InterPro" id="IPR016439">
    <property type="entry name" value="Lag1/Lac1-like"/>
</dbReference>
<reference evidence="10 11" key="1">
    <citation type="submission" date="2023-11" db="EMBL/GenBank/DDBJ databases">
        <title>Halocaridina rubra genome assembly.</title>
        <authorList>
            <person name="Smith C."/>
        </authorList>
    </citation>
    <scope>NUCLEOTIDE SEQUENCE [LARGE SCALE GENOMIC DNA]</scope>
    <source>
        <strain evidence="10">EP-1</strain>
        <tissue evidence="10">Whole</tissue>
    </source>
</reference>
<dbReference type="SMART" id="SM00724">
    <property type="entry name" value="TLC"/>
    <property type="match status" value="1"/>
</dbReference>
<dbReference type="AlphaFoldDB" id="A0AAN8XBN4"/>
<dbReference type="Gene3D" id="1.10.10.60">
    <property type="entry name" value="Homeodomain-like"/>
    <property type="match status" value="1"/>
</dbReference>
<dbReference type="EC" id="2.3.1.24" evidence="10"/>
<evidence type="ECO:0000256" key="1">
    <source>
        <dbReference type="ARBA" id="ARBA00004141"/>
    </source>
</evidence>
<comment type="pathway">
    <text evidence="3">Sphingolipid metabolism.</text>
</comment>
<feature type="transmembrane region" description="Helical" evidence="8">
    <location>
        <begin position="67"/>
        <end position="85"/>
    </location>
</feature>
<organism evidence="10 11">
    <name type="scientific">Halocaridina rubra</name>
    <name type="common">Hawaiian red shrimp</name>
    <dbReference type="NCBI Taxonomy" id="373956"/>
    <lineage>
        <taxon>Eukaryota</taxon>
        <taxon>Metazoa</taxon>
        <taxon>Ecdysozoa</taxon>
        <taxon>Arthropoda</taxon>
        <taxon>Crustacea</taxon>
        <taxon>Multicrustacea</taxon>
        <taxon>Malacostraca</taxon>
        <taxon>Eumalacostraca</taxon>
        <taxon>Eucarida</taxon>
        <taxon>Decapoda</taxon>
        <taxon>Pleocyemata</taxon>
        <taxon>Caridea</taxon>
        <taxon>Atyoidea</taxon>
        <taxon>Atyidae</taxon>
        <taxon>Halocaridina</taxon>
    </lineage>
</organism>
<keyword evidence="6 7" id="KW-0472">Membrane</keyword>
<dbReference type="Pfam" id="PF03798">
    <property type="entry name" value="TRAM_LAG1_CLN8"/>
    <property type="match status" value="1"/>
</dbReference>
<evidence type="ECO:0000256" key="6">
    <source>
        <dbReference type="ARBA" id="ARBA00023136"/>
    </source>
</evidence>
<feature type="transmembrane region" description="Helical" evidence="8">
    <location>
        <begin position="335"/>
        <end position="359"/>
    </location>
</feature>
<name>A0AAN8XBN4_HALRR</name>
<evidence type="ECO:0000256" key="5">
    <source>
        <dbReference type="ARBA" id="ARBA00022989"/>
    </source>
</evidence>
<feature type="transmembrane region" description="Helical" evidence="8">
    <location>
        <begin position="241"/>
        <end position="257"/>
    </location>
</feature>
<feature type="transmembrane region" description="Helical" evidence="8">
    <location>
        <begin position="296"/>
        <end position="315"/>
    </location>
</feature>
<evidence type="ECO:0000259" key="9">
    <source>
        <dbReference type="PROSITE" id="PS50922"/>
    </source>
</evidence>
<keyword evidence="11" id="KW-1185">Reference proteome</keyword>
<comment type="caution">
    <text evidence="10">The sequence shown here is derived from an EMBL/GenBank/DDBJ whole genome shotgun (WGS) entry which is preliminary data.</text>
</comment>
<keyword evidence="10" id="KW-0012">Acyltransferase</keyword>
<protein>
    <submittedName>
        <fullName evidence="10">Ceramide synthase 5</fullName>
        <ecNumber evidence="10">2.3.1.24</ecNumber>
    </submittedName>
</protein>
<evidence type="ECO:0000256" key="4">
    <source>
        <dbReference type="ARBA" id="ARBA00022692"/>
    </source>
</evidence>
<sequence>MAAVKSYVDVLISPSMQNYISTNTTVGVWWHEFNEIFWTTEFWLPKDVDWRDLQPTRDQKYPAFHDIFVYPLMLSIAIMIIKHFFMDPSILSPLARLAGIANKRTKPPIHNKLLENLFQSFGDKPPHDIIVKAATETDISVRGIERWLRRRHIVTLCTKYDKFLDCGFHFIAHTLMFVYGFAIMYNKPWLSDIHLSWENYPFHFIDADVWWYYMLCLAYYWASTFMHIFSTGGKMSGSTQMLFHHFFTILLMVFSWACNFVRIGTLVLMVHECVDVPLLSAKMYKYAGFEAPTDALFTVFFIMWIYTRCYLYPFWIMHSVFIEATNIMGIPSVVLFKLLLIGLLILNIVWTVLIFGIIIKKYTGGSLEDIRSDAEEVSEEEDDDVLTKKND</sequence>
<accession>A0AAN8XBN4</accession>
<keyword evidence="4 7" id="KW-0812">Transmembrane</keyword>
<dbReference type="EMBL" id="JAXCGZ010005662">
    <property type="protein sequence ID" value="KAK7081271.1"/>
    <property type="molecule type" value="Genomic_DNA"/>
</dbReference>
<evidence type="ECO:0000256" key="7">
    <source>
        <dbReference type="PROSITE-ProRule" id="PRU00205"/>
    </source>
</evidence>
<dbReference type="InterPro" id="IPR006634">
    <property type="entry name" value="TLC-dom"/>
</dbReference>
<dbReference type="PROSITE" id="PS50922">
    <property type="entry name" value="TLC"/>
    <property type="match status" value="1"/>
</dbReference>
<evidence type="ECO:0000313" key="10">
    <source>
        <dbReference type="EMBL" id="KAK7081271.1"/>
    </source>
</evidence>
<proteinExistence type="predicted"/>
<comment type="subcellular location">
    <subcellularLocation>
        <location evidence="1">Membrane</location>
        <topology evidence="1">Multi-pass membrane protein</topology>
    </subcellularLocation>
</comment>
<comment type="pathway">
    <text evidence="2">Lipid metabolism; sphingolipid metabolism.</text>
</comment>
<evidence type="ECO:0000256" key="8">
    <source>
        <dbReference type="SAM" id="Phobius"/>
    </source>
</evidence>
<dbReference type="PIRSF" id="PIRSF005225">
    <property type="entry name" value="LAG1_LAC1"/>
    <property type="match status" value="1"/>
</dbReference>
<dbReference type="PANTHER" id="PTHR12560:SF0">
    <property type="entry name" value="LD18904P"/>
    <property type="match status" value="1"/>
</dbReference>
<feature type="domain" description="TLC" evidence="9">
    <location>
        <begin position="161"/>
        <end position="363"/>
    </location>
</feature>
<gene>
    <name evidence="10" type="primary">CERS5_3</name>
    <name evidence="10" type="ORF">SK128_003201</name>
</gene>
<feature type="transmembrane region" description="Helical" evidence="8">
    <location>
        <begin position="210"/>
        <end position="229"/>
    </location>
</feature>
<keyword evidence="10" id="KW-0808">Transferase</keyword>
<dbReference type="GO" id="GO:0046513">
    <property type="term" value="P:ceramide biosynthetic process"/>
    <property type="evidence" value="ECO:0007669"/>
    <property type="project" value="InterPro"/>
</dbReference>
<dbReference type="Proteomes" id="UP001381693">
    <property type="component" value="Unassembled WGS sequence"/>
</dbReference>